<dbReference type="Proteomes" id="UP000018458">
    <property type="component" value="Unassembled WGS sequence"/>
</dbReference>
<comment type="similarity">
    <text evidence="1">Belongs to the PRORSD1 family.</text>
</comment>
<comment type="caution">
    <text evidence="3">The sequence shown here is derived from an EMBL/GenBank/DDBJ whole genome shotgun (WGS) entry which is preliminary data.</text>
</comment>
<dbReference type="InterPro" id="IPR040285">
    <property type="entry name" value="ProX/PRXD1"/>
</dbReference>
<dbReference type="HOGENOM" id="CLU_104635_2_0_6"/>
<name>E8LJC0_SUCHY</name>
<reference evidence="3 4" key="1">
    <citation type="submission" date="2011-01" db="EMBL/GenBank/DDBJ databases">
        <authorList>
            <person name="Weinstock G."/>
            <person name="Sodergren E."/>
            <person name="Clifton S."/>
            <person name="Fulton L."/>
            <person name="Fulton B."/>
            <person name="Courtney L."/>
            <person name="Fronick C."/>
            <person name="Harrison M."/>
            <person name="Strong C."/>
            <person name="Farmer C."/>
            <person name="Delahaunty K."/>
            <person name="Markovic C."/>
            <person name="Hall O."/>
            <person name="Minx P."/>
            <person name="Tomlinson C."/>
            <person name="Mitreva M."/>
            <person name="Hou S."/>
            <person name="Chen J."/>
            <person name="Wollam A."/>
            <person name="Pepin K.H."/>
            <person name="Johnson M."/>
            <person name="Bhonagiri V."/>
            <person name="Zhang X."/>
            <person name="Suruliraj S."/>
            <person name="Warren W."/>
            <person name="Chinwalla A."/>
            <person name="Mardis E.R."/>
            <person name="Wilson R.K."/>
        </authorList>
    </citation>
    <scope>NUCLEOTIDE SEQUENCE [LARGE SCALE GENOMIC DNA]</scope>
    <source>
        <strain evidence="4">DSM 22608 / JCM 16073 / KCTC 15190 / YIT 12066</strain>
    </source>
</reference>
<dbReference type="GO" id="GO:0016874">
    <property type="term" value="F:ligase activity"/>
    <property type="evidence" value="ECO:0007669"/>
    <property type="project" value="UniProtKB-KW"/>
</dbReference>
<accession>E8LJC0</accession>
<dbReference type="EMBL" id="AEVO01000036">
    <property type="protein sequence ID" value="EFY07391.1"/>
    <property type="molecule type" value="Genomic_DNA"/>
</dbReference>
<dbReference type="InterPro" id="IPR036754">
    <property type="entry name" value="YbaK/aa-tRNA-synt-asso_dom_sf"/>
</dbReference>
<sequence length="163" mass="18290">MLNKDSLLKFLETQGVSFTLYQHARVFSKADLSNMPETAGEVLKSLVLTNKQHDLFLFTLPLNKNADLKNLAMKINSTRLSFGVNQDLNPLGVLPGMVSPLALLNDSQKRFKYIEPVELRQYPIVNCHPLDNAYSIDIALLDLERLVSDSGHEIVYVSDCLKA</sequence>
<dbReference type="PANTHER" id="PTHR31423:SF3">
    <property type="entry name" value="PROLYL-TRNA SYNTHETASE ASSOCIATED DOMAIN-CONTAINING PROTEIN 1-RELATED"/>
    <property type="match status" value="1"/>
</dbReference>
<dbReference type="InterPro" id="IPR007214">
    <property type="entry name" value="YbaK/aa-tRNA-synth-assoc-dom"/>
</dbReference>
<dbReference type="RefSeq" id="WP_009142971.1">
    <property type="nucleotide sequence ID" value="NZ_GL830973.1"/>
</dbReference>
<evidence type="ECO:0000256" key="1">
    <source>
        <dbReference type="ARBA" id="ARBA00010201"/>
    </source>
</evidence>
<dbReference type="STRING" id="762983.HMPREF9444_00758"/>
<evidence type="ECO:0000259" key="2">
    <source>
        <dbReference type="Pfam" id="PF04073"/>
    </source>
</evidence>
<dbReference type="GO" id="GO:0002161">
    <property type="term" value="F:aminoacyl-tRNA deacylase activity"/>
    <property type="evidence" value="ECO:0007669"/>
    <property type="project" value="InterPro"/>
</dbReference>
<keyword evidence="3" id="KW-0436">Ligase</keyword>
<dbReference type="Gene3D" id="3.90.960.10">
    <property type="entry name" value="YbaK/aminoacyl-tRNA synthetase-associated domain"/>
    <property type="match status" value="1"/>
</dbReference>
<dbReference type="Pfam" id="PF04073">
    <property type="entry name" value="tRNA_edit"/>
    <property type="match status" value="1"/>
</dbReference>
<dbReference type="SUPFAM" id="SSF55826">
    <property type="entry name" value="YbaK/ProRS associated domain"/>
    <property type="match status" value="1"/>
</dbReference>
<organism evidence="3 4">
    <name type="scientific">Succinatimonas hippei (strain DSM 22608 / JCM 16073 / KCTC 15190 / YIT 12066)</name>
    <dbReference type="NCBI Taxonomy" id="762983"/>
    <lineage>
        <taxon>Bacteria</taxon>
        <taxon>Pseudomonadati</taxon>
        <taxon>Pseudomonadota</taxon>
        <taxon>Gammaproteobacteria</taxon>
        <taxon>Aeromonadales</taxon>
        <taxon>Succinivibrionaceae</taxon>
        <taxon>Succinatimonas</taxon>
    </lineage>
</organism>
<evidence type="ECO:0000313" key="4">
    <source>
        <dbReference type="Proteomes" id="UP000018458"/>
    </source>
</evidence>
<proteinExistence type="inferred from homology"/>
<feature type="domain" description="YbaK/aminoacyl-tRNA synthetase-associated" evidence="2">
    <location>
        <begin position="38"/>
        <end position="146"/>
    </location>
</feature>
<gene>
    <name evidence="3" type="ORF">HMPREF9444_00758</name>
</gene>
<keyword evidence="4" id="KW-1185">Reference proteome</keyword>
<protein>
    <submittedName>
        <fullName evidence="3">YbaK/proline--tRNA ligase associated domain protein</fullName>
    </submittedName>
</protein>
<dbReference type="PANTHER" id="PTHR31423">
    <property type="entry name" value="YBAK DOMAIN-CONTAINING PROTEIN"/>
    <property type="match status" value="1"/>
</dbReference>
<dbReference type="AlphaFoldDB" id="E8LJC0"/>
<dbReference type="OrthoDB" id="5145315at2"/>
<dbReference type="eggNOG" id="COG3760">
    <property type="taxonomic scope" value="Bacteria"/>
</dbReference>
<evidence type="ECO:0000313" key="3">
    <source>
        <dbReference type="EMBL" id="EFY07391.1"/>
    </source>
</evidence>